<accession>A0A0F9I210</accession>
<evidence type="ECO:0000313" key="1">
    <source>
        <dbReference type="EMBL" id="KKM13744.1"/>
    </source>
</evidence>
<sequence>NESFHQAIEIGGVFANARPDYKKGNKGMPHIYAEF</sequence>
<comment type="caution">
    <text evidence="1">The sequence shown here is derived from an EMBL/GenBank/DDBJ whole genome shotgun (WGS) entry which is preliminary data.</text>
</comment>
<gene>
    <name evidence="1" type="ORF">LCGC14_1713180</name>
</gene>
<feature type="non-terminal residue" evidence="1">
    <location>
        <position position="1"/>
    </location>
</feature>
<proteinExistence type="predicted"/>
<protein>
    <submittedName>
        <fullName evidence="1">Uncharacterized protein</fullName>
    </submittedName>
</protein>
<dbReference type="EMBL" id="LAZR01015310">
    <property type="protein sequence ID" value="KKM13744.1"/>
    <property type="molecule type" value="Genomic_DNA"/>
</dbReference>
<organism evidence="1">
    <name type="scientific">marine sediment metagenome</name>
    <dbReference type="NCBI Taxonomy" id="412755"/>
    <lineage>
        <taxon>unclassified sequences</taxon>
        <taxon>metagenomes</taxon>
        <taxon>ecological metagenomes</taxon>
    </lineage>
</organism>
<reference evidence="1" key="1">
    <citation type="journal article" date="2015" name="Nature">
        <title>Complex archaea that bridge the gap between prokaryotes and eukaryotes.</title>
        <authorList>
            <person name="Spang A."/>
            <person name="Saw J.H."/>
            <person name="Jorgensen S.L."/>
            <person name="Zaremba-Niedzwiedzka K."/>
            <person name="Martijn J."/>
            <person name="Lind A.E."/>
            <person name="van Eijk R."/>
            <person name="Schleper C."/>
            <person name="Guy L."/>
            <person name="Ettema T.J."/>
        </authorList>
    </citation>
    <scope>NUCLEOTIDE SEQUENCE</scope>
</reference>
<name>A0A0F9I210_9ZZZZ</name>
<dbReference type="AlphaFoldDB" id="A0A0F9I210"/>